<comment type="caution">
    <text evidence="2">The sequence shown here is derived from an EMBL/GenBank/DDBJ whole genome shotgun (WGS) entry which is preliminary data.</text>
</comment>
<dbReference type="EMBL" id="RBJC01000004">
    <property type="protein sequence ID" value="RKR77126.1"/>
    <property type="molecule type" value="Genomic_DNA"/>
</dbReference>
<feature type="region of interest" description="Disordered" evidence="1">
    <location>
        <begin position="41"/>
        <end position="67"/>
    </location>
</feature>
<dbReference type="Pfam" id="PF04883">
    <property type="entry name" value="HK97-gp10_like"/>
    <property type="match status" value="1"/>
</dbReference>
<evidence type="ECO:0000313" key="3">
    <source>
        <dbReference type="Proteomes" id="UP000280099"/>
    </source>
</evidence>
<dbReference type="AlphaFoldDB" id="A0A420XIR6"/>
<sequence>MSIKITGLKEIERNIKRKQKELEQAAKKAIRKSLNEAAKELEKTAKPLVPTLGRSTDFRQKGSVKNNIRHRTKVRKNGLSGYTVVRVRRTKGRRMARIGENTRDRTDPFYWFLLDQGTSKMEGKHFMEKTKKQGGDKALKKAEKILVDELKKQFK</sequence>
<evidence type="ECO:0000256" key="1">
    <source>
        <dbReference type="SAM" id="MobiDB-lite"/>
    </source>
</evidence>
<proteinExistence type="predicted"/>
<reference evidence="2 3" key="1">
    <citation type="submission" date="2018-10" db="EMBL/GenBank/DDBJ databases">
        <title>Genomic Encyclopedia of Type Strains, Phase IV (KMG-IV): sequencing the most valuable type-strain genomes for metagenomic binning, comparative biology and taxonomic classification.</title>
        <authorList>
            <person name="Goeker M."/>
        </authorList>
    </citation>
    <scope>NUCLEOTIDE SEQUENCE [LARGE SCALE GENOMIC DNA]</scope>
    <source>
        <strain evidence="2 3">DSM 23800</strain>
    </source>
</reference>
<evidence type="ECO:0000313" key="2">
    <source>
        <dbReference type="EMBL" id="RKR77126.1"/>
    </source>
</evidence>
<keyword evidence="3" id="KW-1185">Reference proteome</keyword>
<name>A0A420XIR6_9PAST</name>
<protein>
    <submittedName>
        <fullName evidence="2">HK97 gp10 family phage protein</fullName>
    </submittedName>
</protein>
<dbReference type="OrthoDB" id="5736381at2"/>
<dbReference type="RefSeq" id="WP_121121554.1">
    <property type="nucleotide sequence ID" value="NZ_CP016604.1"/>
</dbReference>
<dbReference type="InterPro" id="IPR010064">
    <property type="entry name" value="HK97-gp10_tail"/>
</dbReference>
<accession>A0A420XIR6</accession>
<gene>
    <name evidence="2" type="ORF">DES31_0448</name>
</gene>
<dbReference type="NCBIfam" id="TIGR01725">
    <property type="entry name" value="phge_HK97_gp10"/>
    <property type="match status" value="1"/>
</dbReference>
<organism evidence="2 3">
    <name type="scientific">Otariodibacter oris</name>
    <dbReference type="NCBI Taxonomy" id="1032623"/>
    <lineage>
        <taxon>Bacteria</taxon>
        <taxon>Pseudomonadati</taxon>
        <taxon>Pseudomonadota</taxon>
        <taxon>Gammaproteobacteria</taxon>
        <taxon>Pasteurellales</taxon>
        <taxon>Pasteurellaceae</taxon>
        <taxon>Otariodibacter</taxon>
    </lineage>
</organism>
<dbReference type="Proteomes" id="UP000280099">
    <property type="component" value="Unassembled WGS sequence"/>
</dbReference>